<dbReference type="InterPro" id="IPR051879">
    <property type="entry name" value="C2H2-ZF_Maturation_Protein"/>
</dbReference>
<keyword evidence="14" id="KW-1185">Reference proteome</keyword>
<keyword evidence="5" id="KW-0479">Metal-binding</keyword>
<gene>
    <name evidence="13" type="ORF">BT67DRAFT_440316</name>
</gene>
<keyword evidence="4" id="KW-0690">Ribosome biogenesis</keyword>
<dbReference type="Pfam" id="PF12171">
    <property type="entry name" value="zf-C2H2_jaz"/>
    <property type="match status" value="1"/>
</dbReference>
<dbReference type="GO" id="GO:0043021">
    <property type="term" value="F:ribonucleoprotein complex binding"/>
    <property type="evidence" value="ECO:0007669"/>
    <property type="project" value="UniProtKB-ARBA"/>
</dbReference>
<dbReference type="SUPFAM" id="SSF57667">
    <property type="entry name" value="beta-beta-alpha zinc fingers"/>
    <property type="match status" value="1"/>
</dbReference>
<name>A0AAN6ZF84_9PEZI</name>
<reference evidence="13" key="2">
    <citation type="submission" date="2023-05" db="EMBL/GenBank/DDBJ databases">
        <authorList>
            <consortium name="Lawrence Berkeley National Laboratory"/>
            <person name="Steindorff A."/>
            <person name="Hensen N."/>
            <person name="Bonometti L."/>
            <person name="Westerberg I."/>
            <person name="Brannstrom I.O."/>
            <person name="Guillou S."/>
            <person name="Cros-Aarteil S."/>
            <person name="Calhoun S."/>
            <person name="Haridas S."/>
            <person name="Kuo A."/>
            <person name="Mondo S."/>
            <person name="Pangilinan J."/>
            <person name="Riley R."/>
            <person name="Labutti K."/>
            <person name="Andreopoulos B."/>
            <person name="Lipzen A."/>
            <person name="Chen C."/>
            <person name="Yanf M."/>
            <person name="Daum C."/>
            <person name="Ng V."/>
            <person name="Clum A."/>
            <person name="Ohm R."/>
            <person name="Martin F."/>
            <person name="Silar P."/>
            <person name="Natvig D."/>
            <person name="Lalanne C."/>
            <person name="Gautier V."/>
            <person name="Ament-Velasquez S.L."/>
            <person name="Kruys A."/>
            <person name="Hutchinson M.I."/>
            <person name="Powell A.J."/>
            <person name="Barry K."/>
            <person name="Miller A.N."/>
            <person name="Grigoriev I.V."/>
            <person name="Debuchy R."/>
            <person name="Gladieux P."/>
            <person name="Thoren M.H."/>
            <person name="Johannesson H."/>
        </authorList>
    </citation>
    <scope>NUCLEOTIDE SEQUENCE</scope>
    <source>
        <strain evidence="13">CBS 123565</strain>
    </source>
</reference>
<dbReference type="FunFam" id="3.30.160.60:FF:000299">
    <property type="entry name" value="Zinc finger protein 593"/>
    <property type="match status" value="1"/>
</dbReference>
<dbReference type="GO" id="GO:0005634">
    <property type="term" value="C:nucleus"/>
    <property type="evidence" value="ECO:0007669"/>
    <property type="project" value="UniProtKB-SubCell"/>
</dbReference>
<evidence type="ECO:0000313" key="13">
    <source>
        <dbReference type="EMBL" id="KAK4136177.1"/>
    </source>
</evidence>
<dbReference type="GO" id="GO:0042254">
    <property type="term" value="P:ribosome biogenesis"/>
    <property type="evidence" value="ECO:0007669"/>
    <property type="project" value="UniProtKB-KW"/>
</dbReference>
<evidence type="ECO:0000256" key="7">
    <source>
        <dbReference type="ARBA" id="ARBA00022833"/>
    </source>
</evidence>
<evidence type="ECO:0000256" key="10">
    <source>
        <dbReference type="PROSITE-ProRule" id="PRU00042"/>
    </source>
</evidence>
<evidence type="ECO:0000313" key="14">
    <source>
        <dbReference type="Proteomes" id="UP001304895"/>
    </source>
</evidence>
<dbReference type="InterPro" id="IPR036236">
    <property type="entry name" value="Znf_C2H2_sf"/>
</dbReference>
<dbReference type="GO" id="GO:0005737">
    <property type="term" value="C:cytoplasm"/>
    <property type="evidence" value="ECO:0007669"/>
    <property type="project" value="UniProtKB-SubCell"/>
</dbReference>
<comment type="caution">
    <text evidence="13">The sequence shown here is derived from an EMBL/GenBank/DDBJ whole genome shotgun (WGS) entry which is preliminary data.</text>
</comment>
<dbReference type="PANTHER" id="PTHR46095:SF1">
    <property type="entry name" value="ZINC FINGER PROTEIN 593"/>
    <property type="match status" value="1"/>
</dbReference>
<dbReference type="InterPro" id="IPR022755">
    <property type="entry name" value="Znf_C2H2_jaz"/>
</dbReference>
<dbReference type="InterPro" id="IPR003604">
    <property type="entry name" value="Matrin/U1-like-C_Znf_C2H2"/>
</dbReference>
<feature type="region of interest" description="Disordered" evidence="11">
    <location>
        <begin position="93"/>
        <end position="114"/>
    </location>
</feature>
<dbReference type="GO" id="GO:0008270">
    <property type="term" value="F:zinc ion binding"/>
    <property type="evidence" value="ECO:0007669"/>
    <property type="project" value="UniProtKB-KW"/>
</dbReference>
<reference evidence="13" key="1">
    <citation type="journal article" date="2023" name="Mol. Phylogenet. Evol.">
        <title>Genome-scale phylogeny and comparative genomics of the fungal order Sordariales.</title>
        <authorList>
            <person name="Hensen N."/>
            <person name="Bonometti L."/>
            <person name="Westerberg I."/>
            <person name="Brannstrom I.O."/>
            <person name="Guillou S."/>
            <person name="Cros-Aarteil S."/>
            <person name="Calhoun S."/>
            <person name="Haridas S."/>
            <person name="Kuo A."/>
            <person name="Mondo S."/>
            <person name="Pangilinan J."/>
            <person name="Riley R."/>
            <person name="LaButti K."/>
            <person name="Andreopoulos B."/>
            <person name="Lipzen A."/>
            <person name="Chen C."/>
            <person name="Yan M."/>
            <person name="Daum C."/>
            <person name="Ng V."/>
            <person name="Clum A."/>
            <person name="Steindorff A."/>
            <person name="Ohm R.A."/>
            <person name="Martin F."/>
            <person name="Silar P."/>
            <person name="Natvig D.O."/>
            <person name="Lalanne C."/>
            <person name="Gautier V."/>
            <person name="Ament-Velasquez S.L."/>
            <person name="Kruys A."/>
            <person name="Hutchinson M.I."/>
            <person name="Powell A.J."/>
            <person name="Barry K."/>
            <person name="Miller A.N."/>
            <person name="Grigoriev I.V."/>
            <person name="Debuchy R."/>
            <person name="Gladieux P."/>
            <person name="Hiltunen Thoren M."/>
            <person name="Johannesson H."/>
        </authorList>
    </citation>
    <scope>NUCLEOTIDE SEQUENCE</scope>
    <source>
        <strain evidence="13">CBS 123565</strain>
    </source>
</reference>
<evidence type="ECO:0000256" key="11">
    <source>
        <dbReference type="SAM" id="MobiDB-lite"/>
    </source>
</evidence>
<dbReference type="SMART" id="SM00451">
    <property type="entry name" value="ZnF_U1"/>
    <property type="match status" value="1"/>
</dbReference>
<evidence type="ECO:0000256" key="2">
    <source>
        <dbReference type="ARBA" id="ARBA00004496"/>
    </source>
</evidence>
<keyword evidence="3" id="KW-0963">Cytoplasm</keyword>
<dbReference type="Proteomes" id="UP001304895">
    <property type="component" value="Unassembled WGS sequence"/>
</dbReference>
<accession>A0AAN6ZF84</accession>
<feature type="compositionally biased region" description="Basic and acidic residues" evidence="11">
    <location>
        <begin position="101"/>
        <end position="114"/>
    </location>
</feature>
<evidence type="ECO:0000259" key="12">
    <source>
        <dbReference type="PROSITE" id="PS50157"/>
    </source>
</evidence>
<dbReference type="GO" id="GO:0003676">
    <property type="term" value="F:nucleic acid binding"/>
    <property type="evidence" value="ECO:0007669"/>
    <property type="project" value="InterPro"/>
</dbReference>
<dbReference type="PANTHER" id="PTHR46095">
    <property type="entry name" value="ZINC FINGER PROTEIN 593"/>
    <property type="match status" value="1"/>
</dbReference>
<proteinExistence type="inferred from homology"/>
<organism evidence="13 14">
    <name type="scientific">Trichocladium antarcticum</name>
    <dbReference type="NCBI Taxonomy" id="1450529"/>
    <lineage>
        <taxon>Eukaryota</taxon>
        <taxon>Fungi</taxon>
        <taxon>Dikarya</taxon>
        <taxon>Ascomycota</taxon>
        <taxon>Pezizomycotina</taxon>
        <taxon>Sordariomycetes</taxon>
        <taxon>Sordariomycetidae</taxon>
        <taxon>Sordariales</taxon>
        <taxon>Chaetomiaceae</taxon>
        <taxon>Trichocladium</taxon>
    </lineage>
</organism>
<evidence type="ECO:0000256" key="4">
    <source>
        <dbReference type="ARBA" id="ARBA00022517"/>
    </source>
</evidence>
<keyword evidence="8" id="KW-0539">Nucleus</keyword>
<sequence>MGLFAKRTKTKTRRRLRDVDQVQADLASPRHLQLYKETKADEDLPGLGRHYCIECAKWFETDTSLDGHKKGKPHRRRLKDLREGPFTHAEANAAVSYRIDNGPEKTKTQEIEMS</sequence>
<feature type="domain" description="C2H2-type" evidence="12">
    <location>
        <begin position="50"/>
        <end position="79"/>
    </location>
</feature>
<dbReference type="InterPro" id="IPR013087">
    <property type="entry name" value="Znf_C2H2_type"/>
</dbReference>
<keyword evidence="7" id="KW-0862">Zinc</keyword>
<evidence type="ECO:0000256" key="9">
    <source>
        <dbReference type="ARBA" id="ARBA00038064"/>
    </source>
</evidence>
<evidence type="ECO:0000256" key="6">
    <source>
        <dbReference type="ARBA" id="ARBA00022771"/>
    </source>
</evidence>
<dbReference type="PROSITE" id="PS50157">
    <property type="entry name" value="ZINC_FINGER_C2H2_2"/>
    <property type="match status" value="1"/>
</dbReference>
<comment type="subcellular location">
    <subcellularLocation>
        <location evidence="2">Cytoplasm</location>
    </subcellularLocation>
    <subcellularLocation>
        <location evidence="1">Nucleus</location>
    </subcellularLocation>
</comment>
<dbReference type="Gene3D" id="3.30.160.60">
    <property type="entry name" value="Classic Zinc Finger"/>
    <property type="match status" value="1"/>
</dbReference>
<evidence type="ECO:0000256" key="5">
    <source>
        <dbReference type="ARBA" id="ARBA00022723"/>
    </source>
</evidence>
<dbReference type="PROSITE" id="PS00028">
    <property type="entry name" value="ZINC_FINGER_C2H2_1"/>
    <property type="match status" value="1"/>
</dbReference>
<comment type="similarity">
    <text evidence="9">Belongs to the ZNF593/BUD20 C2H2-type zinc-finger protein family.</text>
</comment>
<dbReference type="AlphaFoldDB" id="A0AAN6ZF84"/>
<evidence type="ECO:0000256" key="1">
    <source>
        <dbReference type="ARBA" id="ARBA00004123"/>
    </source>
</evidence>
<keyword evidence="6 10" id="KW-0863">Zinc-finger</keyword>
<protein>
    <recommendedName>
        <fullName evidence="12">C2H2-type domain-containing protein</fullName>
    </recommendedName>
</protein>
<evidence type="ECO:0000256" key="3">
    <source>
        <dbReference type="ARBA" id="ARBA00022490"/>
    </source>
</evidence>
<dbReference type="EMBL" id="MU853404">
    <property type="protein sequence ID" value="KAK4136177.1"/>
    <property type="molecule type" value="Genomic_DNA"/>
</dbReference>
<evidence type="ECO:0000256" key="8">
    <source>
        <dbReference type="ARBA" id="ARBA00023242"/>
    </source>
</evidence>